<organism evidence="1 2">
    <name type="scientific">Parasedimentitalea denitrificans</name>
    <dbReference type="NCBI Taxonomy" id="2211118"/>
    <lineage>
        <taxon>Bacteria</taxon>
        <taxon>Pseudomonadati</taxon>
        <taxon>Pseudomonadota</taxon>
        <taxon>Alphaproteobacteria</taxon>
        <taxon>Rhodobacterales</taxon>
        <taxon>Paracoccaceae</taxon>
        <taxon>Parasedimentitalea</taxon>
    </lineage>
</organism>
<sequence>MKGTVELVVHFETQISGENPEYRHQTGQLTVKSCSRNQDFVIEYNALSSFGALLAFGSEVLEALWKYLTLSLG</sequence>
<evidence type="ECO:0000313" key="1">
    <source>
        <dbReference type="EMBL" id="NIZ63052.1"/>
    </source>
</evidence>
<protein>
    <submittedName>
        <fullName evidence="1">Uncharacterized protein</fullName>
    </submittedName>
</protein>
<dbReference type="EMBL" id="QHLQ01000026">
    <property type="protein sequence ID" value="NIZ63052.1"/>
    <property type="molecule type" value="Genomic_DNA"/>
</dbReference>
<dbReference type="Proteomes" id="UP001429564">
    <property type="component" value="Unassembled WGS sequence"/>
</dbReference>
<evidence type="ECO:0000313" key="2">
    <source>
        <dbReference type="Proteomes" id="UP001429564"/>
    </source>
</evidence>
<accession>A0ABX0WBQ2</accession>
<reference evidence="1 2" key="1">
    <citation type="submission" date="2018-05" db="EMBL/GenBank/DDBJ databases">
        <authorList>
            <person name="Zhang Y.-J."/>
        </authorList>
    </citation>
    <scope>NUCLEOTIDE SEQUENCE [LARGE SCALE GENOMIC DNA]</scope>
    <source>
        <strain evidence="1 2">CY04</strain>
    </source>
</reference>
<name>A0ABX0WBQ2_9RHOB</name>
<keyword evidence="2" id="KW-1185">Reference proteome</keyword>
<comment type="caution">
    <text evidence="1">The sequence shown here is derived from an EMBL/GenBank/DDBJ whole genome shotgun (WGS) entry which is preliminary data.</text>
</comment>
<gene>
    <name evidence="1" type="ORF">DL239_18970</name>
</gene>
<proteinExistence type="predicted"/>